<keyword evidence="5" id="KW-1185">Reference proteome</keyword>
<reference evidence="4 5" key="1">
    <citation type="submission" date="2020-05" db="EMBL/GenBank/DDBJ databases">
        <title>Genomic Encyclopedia of Type Strains, Phase IV (KMG-V): Genome sequencing to study the core and pangenomes of soil and plant-associated prokaryotes.</title>
        <authorList>
            <person name="Whitman W."/>
        </authorList>
    </citation>
    <scope>NUCLEOTIDE SEQUENCE [LARGE SCALE GENOMIC DNA]</scope>
    <source>
        <strain evidence="4 5">C29</strain>
    </source>
</reference>
<dbReference type="InterPro" id="IPR036291">
    <property type="entry name" value="NAD(P)-bd_dom_sf"/>
</dbReference>
<dbReference type="RefSeq" id="WP_173805471.1">
    <property type="nucleotide sequence ID" value="NZ_JABSNM010000008.1"/>
</dbReference>
<dbReference type="SUPFAM" id="SSF52283">
    <property type="entry name" value="Formate/glycerate dehydrogenase catalytic domain-like"/>
    <property type="match status" value="1"/>
</dbReference>
<dbReference type="Gene3D" id="3.40.50.720">
    <property type="entry name" value="NAD(P)-binding Rossmann-like Domain"/>
    <property type="match status" value="2"/>
</dbReference>
<accession>A0ABX2G321</accession>
<feature type="domain" description="D-isomer specific 2-hydroxyacid dehydrogenase NAD-binding" evidence="3">
    <location>
        <begin position="123"/>
        <end position="272"/>
    </location>
</feature>
<dbReference type="InterPro" id="IPR006140">
    <property type="entry name" value="D-isomer_DH_NAD-bd"/>
</dbReference>
<proteinExistence type="inferred from homology"/>
<evidence type="ECO:0000259" key="3">
    <source>
        <dbReference type="Pfam" id="PF02826"/>
    </source>
</evidence>
<dbReference type="PANTHER" id="PTHR42938:SF9">
    <property type="entry name" value="FORMATE DEHYDROGENASE 1"/>
    <property type="match status" value="1"/>
</dbReference>
<keyword evidence="1 4" id="KW-0560">Oxidoreductase</keyword>
<gene>
    <name evidence="4" type="ORF">HNQ01_002202</name>
</gene>
<protein>
    <submittedName>
        <fullName evidence="4">D-3-phosphoglycerate dehydrogenase</fullName>
        <ecNumber evidence="4">1.1.1.95</ecNumber>
    </submittedName>
</protein>
<comment type="caution">
    <text evidence="4">The sequence shown here is derived from an EMBL/GenBank/DDBJ whole genome shotgun (WGS) entry which is preliminary data.</text>
</comment>
<evidence type="ECO:0000256" key="1">
    <source>
        <dbReference type="RuleBase" id="RU003719"/>
    </source>
</evidence>
<dbReference type="SUPFAM" id="SSF51735">
    <property type="entry name" value="NAD(P)-binding Rossmann-fold domains"/>
    <property type="match status" value="1"/>
</dbReference>
<evidence type="ECO:0000313" key="4">
    <source>
        <dbReference type="EMBL" id="NRT56459.1"/>
    </source>
</evidence>
<comment type="similarity">
    <text evidence="1">Belongs to the D-isomer specific 2-hydroxyacid dehydrogenase family.</text>
</comment>
<dbReference type="EC" id="1.1.1.95" evidence="4"/>
<dbReference type="EMBL" id="JABSNM010000008">
    <property type="protein sequence ID" value="NRT56459.1"/>
    <property type="molecule type" value="Genomic_DNA"/>
</dbReference>
<dbReference type="Proteomes" id="UP001516061">
    <property type="component" value="Unassembled WGS sequence"/>
</dbReference>
<feature type="domain" description="D-isomer specific 2-hydroxyacid dehydrogenase catalytic" evidence="2">
    <location>
        <begin position="4"/>
        <end position="301"/>
    </location>
</feature>
<dbReference type="GO" id="GO:0004617">
    <property type="term" value="F:phosphoglycerate dehydrogenase activity"/>
    <property type="evidence" value="ECO:0007669"/>
    <property type="project" value="UniProtKB-EC"/>
</dbReference>
<evidence type="ECO:0000259" key="2">
    <source>
        <dbReference type="Pfam" id="PF00389"/>
    </source>
</evidence>
<organism evidence="4 5">
    <name type="scientific">Sphaerotilus uruguayifluvii</name>
    <dbReference type="NCBI Taxonomy" id="2735897"/>
    <lineage>
        <taxon>Bacteria</taxon>
        <taxon>Pseudomonadati</taxon>
        <taxon>Pseudomonadota</taxon>
        <taxon>Betaproteobacteria</taxon>
        <taxon>Burkholderiales</taxon>
        <taxon>Sphaerotilaceae</taxon>
        <taxon>Sphaerotilus</taxon>
    </lineage>
</organism>
<evidence type="ECO:0000313" key="5">
    <source>
        <dbReference type="Proteomes" id="UP001516061"/>
    </source>
</evidence>
<sequence length="341" mass="36293">MDLLVAEPLEPEVLRWLEDRHQVFHAPRLADDPRVLMDLLPQARAAMLPASVAIDRRLLLRTPKLRAVGRVVGGAEHIDFAACARAQVEVVRCADAAAPAEAEFLLGALMSLLRPDPREHAPVGGRELGHSTVGLVGMGATARRLARLLQALGTTVVGYDPALHAGSAHWARWGVRPVALPELFAGCDAVSVQLDFFPRYARLLGERVLAGCRPGLVLASVSPLDLFDAAALARVLRSGRLTAAWMDQAGPEVRGEGHPLHGVRGLVLTPRLASYTREARLRSAWGVARRIDEILKQLPAGDRVVTMPAELDELVLPPIGGSGAGLSRGAAAATAASPASR</sequence>
<name>A0ABX2G321_9BURK</name>
<dbReference type="PANTHER" id="PTHR42938">
    <property type="entry name" value="FORMATE DEHYDROGENASE 1"/>
    <property type="match status" value="1"/>
</dbReference>
<dbReference type="Pfam" id="PF00389">
    <property type="entry name" value="2-Hacid_dh"/>
    <property type="match status" value="1"/>
</dbReference>
<dbReference type="InterPro" id="IPR006139">
    <property type="entry name" value="D-isomer_2_OHA_DH_cat_dom"/>
</dbReference>
<dbReference type="Pfam" id="PF02826">
    <property type="entry name" value="2-Hacid_dh_C"/>
    <property type="match status" value="1"/>
</dbReference>